<feature type="domain" description="Flagellin N-terminal" evidence="5">
    <location>
        <begin position="5"/>
        <end position="142"/>
    </location>
</feature>
<evidence type="ECO:0000259" key="6">
    <source>
        <dbReference type="Pfam" id="PF00700"/>
    </source>
</evidence>
<evidence type="ECO:0000256" key="3">
    <source>
        <dbReference type="ARBA" id="ARBA00023143"/>
    </source>
</evidence>
<dbReference type="GO" id="GO:0009288">
    <property type="term" value="C:bacterial-type flagellum"/>
    <property type="evidence" value="ECO:0007669"/>
    <property type="project" value="UniProtKB-SubCell"/>
</dbReference>
<keyword evidence="7" id="KW-0282">Flagellum</keyword>
<dbReference type="InterPro" id="IPR042187">
    <property type="entry name" value="Flagellin_C_sub2"/>
</dbReference>
<dbReference type="Gene3D" id="1.20.1330.10">
    <property type="entry name" value="f41 fragment of flagellin, N-terminal domain"/>
    <property type="match status" value="1"/>
</dbReference>
<dbReference type="AlphaFoldDB" id="A0A0D8FYD3"/>
<comment type="function">
    <text evidence="4">Flagellin is the subunit protein which polymerizes to form the filaments of bacterial flagella.</text>
</comment>
<dbReference type="EMBL" id="JXUW01000006">
    <property type="protein sequence ID" value="KJE77307.1"/>
    <property type="molecule type" value="Genomic_DNA"/>
</dbReference>
<organism evidence="7 8">
    <name type="scientific">Ferrimicrobium acidiphilum DSM 19497</name>
    <dbReference type="NCBI Taxonomy" id="1121877"/>
    <lineage>
        <taxon>Bacteria</taxon>
        <taxon>Bacillati</taxon>
        <taxon>Actinomycetota</taxon>
        <taxon>Acidimicrobiia</taxon>
        <taxon>Acidimicrobiales</taxon>
        <taxon>Acidimicrobiaceae</taxon>
        <taxon>Ferrimicrobium</taxon>
    </lineage>
</organism>
<reference evidence="7 8" key="1">
    <citation type="submission" date="2015-01" db="EMBL/GenBank/DDBJ databases">
        <title>Draft genome of the acidophilic iron oxidizer Ferrimicrobium acidiphilum strain T23.</title>
        <authorList>
            <person name="Poehlein A."/>
            <person name="Eisen S."/>
            <person name="Schloemann M."/>
            <person name="Johnson B.D."/>
            <person name="Daniel R."/>
            <person name="Muehling M."/>
        </authorList>
    </citation>
    <scope>NUCLEOTIDE SEQUENCE [LARGE SCALE GENOMIC DNA]</scope>
    <source>
        <strain evidence="7 8">T23</strain>
    </source>
</reference>
<dbReference type="PANTHER" id="PTHR42792:SF2">
    <property type="entry name" value="FLAGELLIN"/>
    <property type="match status" value="1"/>
</dbReference>
<evidence type="ECO:0000256" key="2">
    <source>
        <dbReference type="ARBA" id="ARBA00020110"/>
    </source>
</evidence>
<dbReference type="InterPro" id="IPR046358">
    <property type="entry name" value="Flagellin_C"/>
</dbReference>
<sequence>MSLSVNTNISAIEAYNNLNATNNAMQTTINQLSSGLKIQTAANNAAGYVISQGLQTQANGLGVAINNGQNAVSVLQIATGAMNQQISILQTMNQLATQAANAGANNKTSNNAQQQEFLALQNQLNQIANSTQFGSTQLLNGTYSNQSFQIGAYATSVDQVVVSIGNLGAASLGVGTASTNISTSSAALSAMASVQAAITAVASAEASVGAAQNQIQAIIANDTVAQQNVTAANSTLVDTNMAKAMTTFSSQQVLMQAGVGMLSQAQALPQLILKLIP</sequence>
<dbReference type="InterPro" id="IPR001029">
    <property type="entry name" value="Flagellin_N"/>
</dbReference>
<evidence type="ECO:0000256" key="1">
    <source>
        <dbReference type="ARBA" id="ARBA00005709"/>
    </source>
</evidence>
<proteinExistence type="inferred from homology"/>
<dbReference type="Pfam" id="PF00700">
    <property type="entry name" value="Flagellin_C"/>
    <property type="match status" value="1"/>
</dbReference>
<feature type="domain" description="Flagellin C-terminal" evidence="6">
    <location>
        <begin position="192"/>
        <end position="276"/>
    </location>
</feature>
<comment type="similarity">
    <text evidence="1 4">Belongs to the bacterial flagellin family.</text>
</comment>
<dbReference type="GO" id="GO:0005576">
    <property type="term" value="C:extracellular region"/>
    <property type="evidence" value="ECO:0007669"/>
    <property type="project" value="UniProtKB-SubCell"/>
</dbReference>
<name>A0A0D8FYD3_9ACTN</name>
<keyword evidence="7" id="KW-0969">Cilium</keyword>
<evidence type="ECO:0000313" key="7">
    <source>
        <dbReference type="EMBL" id="KJE77307.1"/>
    </source>
</evidence>
<dbReference type="GeneID" id="78372277"/>
<dbReference type="SUPFAM" id="SSF64518">
    <property type="entry name" value="Phase 1 flagellin"/>
    <property type="match status" value="1"/>
</dbReference>
<dbReference type="eggNOG" id="COG1344">
    <property type="taxonomic scope" value="Bacteria"/>
</dbReference>
<dbReference type="InterPro" id="IPR001492">
    <property type="entry name" value="Flagellin"/>
</dbReference>
<comment type="subcellular location">
    <subcellularLocation>
        <location evidence="4">Secreted</location>
    </subcellularLocation>
    <subcellularLocation>
        <location evidence="4">Bacterial flagellum</location>
    </subcellularLocation>
</comment>
<comment type="caution">
    <text evidence="7">The sequence shown here is derived from an EMBL/GenBank/DDBJ whole genome shotgun (WGS) entry which is preliminary data.</text>
</comment>
<dbReference type="Proteomes" id="UP000032336">
    <property type="component" value="Unassembled WGS sequence"/>
</dbReference>
<evidence type="ECO:0000313" key="8">
    <source>
        <dbReference type="Proteomes" id="UP000032336"/>
    </source>
</evidence>
<dbReference type="Pfam" id="PF00669">
    <property type="entry name" value="Flagellin_N"/>
    <property type="match status" value="1"/>
</dbReference>
<keyword evidence="7" id="KW-0966">Cell projection</keyword>
<keyword evidence="8" id="KW-1185">Reference proteome</keyword>
<keyword evidence="4" id="KW-0964">Secreted</keyword>
<gene>
    <name evidence="7" type="primary">hag</name>
    <name evidence="7" type="ORF">FEAC_10220</name>
</gene>
<dbReference type="STRING" id="1121877.FEAC_10220"/>
<dbReference type="PRINTS" id="PR00207">
    <property type="entry name" value="FLAGELLIN"/>
</dbReference>
<dbReference type="RefSeq" id="WP_035391040.1">
    <property type="nucleotide sequence ID" value="NZ_JQKF01000036.1"/>
</dbReference>
<keyword evidence="3 4" id="KW-0975">Bacterial flagellum</keyword>
<dbReference type="GO" id="GO:0005198">
    <property type="term" value="F:structural molecule activity"/>
    <property type="evidence" value="ECO:0007669"/>
    <property type="project" value="UniProtKB-UniRule"/>
</dbReference>
<dbReference type="PANTHER" id="PTHR42792">
    <property type="entry name" value="FLAGELLIN"/>
    <property type="match status" value="1"/>
</dbReference>
<dbReference type="Gene3D" id="6.10.10.10">
    <property type="entry name" value="Flagellar export chaperone, C-terminal domain"/>
    <property type="match status" value="1"/>
</dbReference>
<protein>
    <recommendedName>
        <fullName evidence="2 4">Flagellin</fullName>
    </recommendedName>
</protein>
<accession>A0A0D8FYD3</accession>
<evidence type="ECO:0000259" key="5">
    <source>
        <dbReference type="Pfam" id="PF00669"/>
    </source>
</evidence>
<evidence type="ECO:0000256" key="4">
    <source>
        <dbReference type="RuleBase" id="RU362073"/>
    </source>
</evidence>